<accession>A0A9X1F4V6</accession>
<keyword evidence="2" id="KW-0812">Transmembrane</keyword>
<evidence type="ECO:0000256" key="1">
    <source>
        <dbReference type="SAM" id="MobiDB-lite"/>
    </source>
</evidence>
<name>A0A9X1F4V6_9SPHN</name>
<evidence type="ECO:0000256" key="2">
    <source>
        <dbReference type="SAM" id="Phobius"/>
    </source>
</evidence>
<dbReference type="Proteomes" id="UP001138681">
    <property type="component" value="Unassembled WGS sequence"/>
</dbReference>
<comment type="caution">
    <text evidence="3">The sequence shown here is derived from an EMBL/GenBank/DDBJ whole genome shotgun (WGS) entry which is preliminary data.</text>
</comment>
<keyword evidence="4" id="KW-1185">Reference proteome</keyword>
<organism evidence="3 4">
    <name type="scientific">Erythrobacter crassostreae</name>
    <dbReference type="NCBI Taxonomy" id="2828328"/>
    <lineage>
        <taxon>Bacteria</taxon>
        <taxon>Pseudomonadati</taxon>
        <taxon>Pseudomonadota</taxon>
        <taxon>Alphaproteobacteria</taxon>
        <taxon>Sphingomonadales</taxon>
        <taxon>Erythrobacteraceae</taxon>
        <taxon>Erythrobacter/Porphyrobacter group</taxon>
        <taxon>Erythrobacter</taxon>
    </lineage>
</organism>
<feature type="region of interest" description="Disordered" evidence="1">
    <location>
        <begin position="78"/>
        <end position="128"/>
    </location>
</feature>
<evidence type="ECO:0000313" key="4">
    <source>
        <dbReference type="Proteomes" id="UP001138681"/>
    </source>
</evidence>
<feature type="transmembrane region" description="Helical" evidence="2">
    <location>
        <begin position="7"/>
        <end position="24"/>
    </location>
</feature>
<gene>
    <name evidence="3" type="ORF">KCG46_11340</name>
</gene>
<dbReference type="RefSeq" id="WP_218405538.1">
    <property type="nucleotide sequence ID" value="NZ_JAGSPC010000002.1"/>
</dbReference>
<dbReference type="AlphaFoldDB" id="A0A9X1F4V6"/>
<feature type="compositionally biased region" description="Basic and acidic residues" evidence="1">
    <location>
        <begin position="108"/>
        <end position="118"/>
    </location>
</feature>
<keyword evidence="2" id="KW-0472">Membrane</keyword>
<dbReference type="EMBL" id="JAGSPC010000002">
    <property type="protein sequence ID" value="MBV7260162.1"/>
    <property type="molecule type" value="Genomic_DNA"/>
</dbReference>
<evidence type="ECO:0000313" key="3">
    <source>
        <dbReference type="EMBL" id="MBV7260162.1"/>
    </source>
</evidence>
<proteinExistence type="predicted"/>
<keyword evidence="2" id="KW-1133">Transmembrane helix</keyword>
<sequence length="128" mass="14379">MQIVRTLIWVLILFAILAFSFFNWQPVEVTLWDNLVLETKVPALVIIAFLLGLMPMWLFHRSVTWSLNRRIRSLENSVKSSALSRRHEPTAESSPVPPVTAAPSVVEKPVEKTVKRGDTLTPAEGTDG</sequence>
<feature type="transmembrane region" description="Helical" evidence="2">
    <location>
        <begin position="44"/>
        <end position="63"/>
    </location>
</feature>
<protein>
    <submittedName>
        <fullName evidence="3">LapA family protein</fullName>
    </submittedName>
</protein>
<reference evidence="3" key="1">
    <citation type="submission" date="2021-04" db="EMBL/GenBank/DDBJ databases">
        <authorList>
            <person name="Pira H."/>
            <person name="Risdian C."/>
            <person name="Wink J."/>
        </authorList>
    </citation>
    <scope>NUCLEOTIDE SEQUENCE</scope>
    <source>
        <strain evidence="3">WH158</strain>
    </source>
</reference>